<gene>
    <name evidence="1" type="ORF">LCGC14_0854140</name>
</gene>
<dbReference type="EMBL" id="LAZR01002562">
    <property type="protein sequence ID" value="KKN28446.1"/>
    <property type="molecule type" value="Genomic_DNA"/>
</dbReference>
<reference evidence="1" key="1">
    <citation type="journal article" date="2015" name="Nature">
        <title>Complex archaea that bridge the gap between prokaryotes and eukaryotes.</title>
        <authorList>
            <person name="Spang A."/>
            <person name="Saw J.H."/>
            <person name="Jorgensen S.L."/>
            <person name="Zaremba-Niedzwiedzka K."/>
            <person name="Martijn J."/>
            <person name="Lind A.E."/>
            <person name="van Eijk R."/>
            <person name="Schleper C."/>
            <person name="Guy L."/>
            <person name="Ettema T.J."/>
        </authorList>
    </citation>
    <scope>NUCLEOTIDE SEQUENCE</scope>
</reference>
<name>A0A0F9RTY1_9ZZZZ</name>
<protein>
    <submittedName>
        <fullName evidence="1">Uncharacterized protein</fullName>
    </submittedName>
</protein>
<comment type="caution">
    <text evidence="1">The sequence shown here is derived from an EMBL/GenBank/DDBJ whole genome shotgun (WGS) entry which is preliminary data.</text>
</comment>
<proteinExistence type="predicted"/>
<organism evidence="1">
    <name type="scientific">marine sediment metagenome</name>
    <dbReference type="NCBI Taxonomy" id="412755"/>
    <lineage>
        <taxon>unclassified sequences</taxon>
        <taxon>metagenomes</taxon>
        <taxon>ecological metagenomes</taxon>
    </lineage>
</organism>
<sequence>MDRQAYNTCMSPHMKGTGLTKDERRMKMCIGAKLCTGKASTEKEAIALCNLPKEPKPASTAKKARGVNPCVRDVTARIASGELPQDTDVADVCAEIPDEPEPGIKVKIGSRKKILPMEEFERICPCALKGE</sequence>
<evidence type="ECO:0000313" key="1">
    <source>
        <dbReference type="EMBL" id="KKN28446.1"/>
    </source>
</evidence>
<dbReference type="AlphaFoldDB" id="A0A0F9RTY1"/>
<accession>A0A0F9RTY1</accession>